<gene>
    <name evidence="3" type="ORF">BES08_16570</name>
</gene>
<dbReference type="AlphaFoldDB" id="A0A1D8A7X9"/>
<dbReference type="PROSITE" id="PS50043">
    <property type="entry name" value="HTH_LUXR_2"/>
    <property type="match status" value="1"/>
</dbReference>
<dbReference type="Pfam" id="PF00196">
    <property type="entry name" value="GerE"/>
    <property type="match status" value="1"/>
</dbReference>
<dbReference type="SMART" id="SM00421">
    <property type="entry name" value="HTH_LUXR"/>
    <property type="match status" value="1"/>
</dbReference>
<dbReference type="KEGG" id="nre:BES08_16570"/>
<dbReference type="CDD" id="cd06170">
    <property type="entry name" value="LuxR_C_like"/>
    <property type="match status" value="1"/>
</dbReference>
<organism evidence="3 4">
    <name type="scientific">Novosphingobium resinovorum</name>
    <dbReference type="NCBI Taxonomy" id="158500"/>
    <lineage>
        <taxon>Bacteria</taxon>
        <taxon>Pseudomonadati</taxon>
        <taxon>Pseudomonadota</taxon>
        <taxon>Alphaproteobacteria</taxon>
        <taxon>Sphingomonadales</taxon>
        <taxon>Sphingomonadaceae</taxon>
        <taxon>Novosphingobium</taxon>
    </lineage>
</organism>
<evidence type="ECO:0000313" key="3">
    <source>
        <dbReference type="EMBL" id="AOR78190.1"/>
    </source>
</evidence>
<keyword evidence="4" id="KW-1185">Reference proteome</keyword>
<evidence type="ECO:0000259" key="2">
    <source>
        <dbReference type="PROSITE" id="PS50043"/>
    </source>
</evidence>
<evidence type="ECO:0000256" key="1">
    <source>
        <dbReference type="ARBA" id="ARBA00023125"/>
    </source>
</evidence>
<feature type="domain" description="HTH luxR-type" evidence="2">
    <location>
        <begin position="266"/>
        <end position="331"/>
    </location>
</feature>
<dbReference type="GO" id="GO:0006355">
    <property type="term" value="P:regulation of DNA-templated transcription"/>
    <property type="evidence" value="ECO:0007669"/>
    <property type="project" value="InterPro"/>
</dbReference>
<reference evidence="4" key="1">
    <citation type="journal article" date="2017" name="J. Biotechnol.">
        <title>Complete genome sequence of Novosphingobium resinovorum SA1, a versatile xenobiotic-degrading bacterium capable of utilizing sulfanilic acid.</title>
        <authorList>
            <person name="Hegedus B."/>
            <person name="Kos P.B."/>
            <person name="Balint B."/>
            <person name="Maroti G."/>
            <person name="Gan H.M."/>
            <person name="Perei K."/>
            <person name="Rakhely G."/>
        </authorList>
    </citation>
    <scope>NUCLEOTIDE SEQUENCE [LARGE SCALE GENOMIC DNA]</scope>
    <source>
        <strain evidence="4">SA1</strain>
    </source>
</reference>
<dbReference type="PRINTS" id="PR00038">
    <property type="entry name" value="HTHLUXR"/>
</dbReference>
<keyword evidence="1" id="KW-0238">DNA-binding</keyword>
<dbReference type="Proteomes" id="UP000094626">
    <property type="component" value="Chromosome"/>
</dbReference>
<evidence type="ECO:0000313" key="4">
    <source>
        <dbReference type="Proteomes" id="UP000094626"/>
    </source>
</evidence>
<dbReference type="OrthoDB" id="7425190at2"/>
<dbReference type="PANTHER" id="PTHR43214">
    <property type="entry name" value="TWO-COMPONENT RESPONSE REGULATOR"/>
    <property type="match status" value="1"/>
</dbReference>
<accession>A0A1D8A7X9</accession>
<proteinExistence type="predicted"/>
<dbReference type="EMBL" id="CP017075">
    <property type="protein sequence ID" value="AOR78190.1"/>
    <property type="molecule type" value="Genomic_DNA"/>
</dbReference>
<dbReference type="InterPro" id="IPR016032">
    <property type="entry name" value="Sig_transdc_resp-reg_C-effctor"/>
</dbReference>
<sequence length="336" mass="36210">MASATGSARAQLIAIGESHTLFNWVTDISEGYIDDFLAIGGHRPDVNYRVAAGRGPGEVVWEHHYDAIRAAAPNEAYNQHVQRWDAEHGAQLVLADDPGAFFGLAALHSASDGRTTEVQRQALHDAAPHVMAAIRLQAAIEHQGADMLRGSLDAMRTAAVLLDATGRVRAVTQAAERLLSPDTLQVRAGALRAVRPDLDRLLQMRIGVALASRQAMPSELWMQSVHGPLLVEICALPRQHWNFGFAPSVIVTLKAPLGFTGDQGGRLSAALELTRAEGEIVALLAQGHSRQEVARMRSVSAQTVSSQLRTIFQKAGVNREAELVSIARAVIEMGSR</sequence>
<dbReference type="SUPFAM" id="SSF46894">
    <property type="entry name" value="C-terminal effector domain of the bipartite response regulators"/>
    <property type="match status" value="1"/>
</dbReference>
<dbReference type="GO" id="GO:0003677">
    <property type="term" value="F:DNA binding"/>
    <property type="evidence" value="ECO:0007669"/>
    <property type="project" value="UniProtKB-KW"/>
</dbReference>
<protein>
    <submittedName>
        <fullName evidence="3">Helix-turn-helix transcriptional regulator</fullName>
    </submittedName>
</protein>
<dbReference type="InterPro" id="IPR039420">
    <property type="entry name" value="WalR-like"/>
</dbReference>
<dbReference type="Gene3D" id="1.10.10.10">
    <property type="entry name" value="Winged helix-like DNA-binding domain superfamily/Winged helix DNA-binding domain"/>
    <property type="match status" value="1"/>
</dbReference>
<dbReference type="InterPro" id="IPR036388">
    <property type="entry name" value="WH-like_DNA-bd_sf"/>
</dbReference>
<name>A0A1D8A7X9_9SPHN</name>
<dbReference type="InterPro" id="IPR000792">
    <property type="entry name" value="Tscrpt_reg_LuxR_C"/>
</dbReference>